<feature type="domain" description="DUF7882" evidence="1">
    <location>
        <begin position="1"/>
        <end position="96"/>
    </location>
</feature>
<dbReference type="InterPro" id="IPR057204">
    <property type="entry name" value="DUF7882"/>
</dbReference>
<sequence>MGSLVYNTNQPIPIDDRALAHLQLVIYGKLRAHESFPFSWKDEPGVGDGHGSIWISPGVPITFKYAGSREPSVNREWLRVLRDAANQPSGLRLVPEPDGPGR</sequence>
<gene>
    <name evidence="2" type="ORF">ACFSBI_05890</name>
</gene>
<proteinExistence type="predicted"/>
<name>A0ABW4LE92_9MICO</name>
<comment type="caution">
    <text evidence="2">The sequence shown here is derived from an EMBL/GenBank/DDBJ whole genome shotgun (WGS) entry which is preliminary data.</text>
</comment>
<dbReference type="EMBL" id="JBHUEA010000007">
    <property type="protein sequence ID" value="MFD1721075.1"/>
    <property type="molecule type" value="Genomic_DNA"/>
</dbReference>
<accession>A0ABW4LE92</accession>
<keyword evidence="2" id="KW-0436">Ligase</keyword>
<keyword evidence="3" id="KW-1185">Reference proteome</keyword>
<evidence type="ECO:0000313" key="3">
    <source>
        <dbReference type="Proteomes" id="UP001597347"/>
    </source>
</evidence>
<protein>
    <submittedName>
        <fullName evidence="2">ATP-dependent DNA ligase</fullName>
    </submittedName>
</protein>
<evidence type="ECO:0000313" key="2">
    <source>
        <dbReference type="EMBL" id="MFD1721075.1"/>
    </source>
</evidence>
<organism evidence="2 3">
    <name type="scientific">Amnibacterium endophyticum</name>
    <dbReference type="NCBI Taxonomy" id="2109337"/>
    <lineage>
        <taxon>Bacteria</taxon>
        <taxon>Bacillati</taxon>
        <taxon>Actinomycetota</taxon>
        <taxon>Actinomycetes</taxon>
        <taxon>Micrococcales</taxon>
        <taxon>Microbacteriaceae</taxon>
        <taxon>Amnibacterium</taxon>
    </lineage>
</organism>
<dbReference type="Pfam" id="PF25355">
    <property type="entry name" value="DUF7882"/>
    <property type="match status" value="1"/>
</dbReference>
<dbReference type="Proteomes" id="UP001597347">
    <property type="component" value="Unassembled WGS sequence"/>
</dbReference>
<dbReference type="RefSeq" id="WP_377932991.1">
    <property type="nucleotide sequence ID" value="NZ_JBHUEA010000007.1"/>
</dbReference>
<evidence type="ECO:0000259" key="1">
    <source>
        <dbReference type="Pfam" id="PF25355"/>
    </source>
</evidence>
<reference evidence="3" key="1">
    <citation type="journal article" date="2019" name="Int. J. Syst. Evol. Microbiol.">
        <title>The Global Catalogue of Microorganisms (GCM) 10K type strain sequencing project: providing services to taxonomists for standard genome sequencing and annotation.</title>
        <authorList>
            <consortium name="The Broad Institute Genomics Platform"/>
            <consortium name="The Broad Institute Genome Sequencing Center for Infectious Disease"/>
            <person name="Wu L."/>
            <person name="Ma J."/>
        </authorList>
    </citation>
    <scope>NUCLEOTIDE SEQUENCE [LARGE SCALE GENOMIC DNA]</scope>
    <source>
        <strain evidence="3">CGMCC 1.12471</strain>
    </source>
</reference>
<dbReference type="GO" id="GO:0016874">
    <property type="term" value="F:ligase activity"/>
    <property type="evidence" value="ECO:0007669"/>
    <property type="project" value="UniProtKB-KW"/>
</dbReference>